<feature type="binding site" evidence="8">
    <location>
        <position position="114"/>
    </location>
    <ligand>
        <name>carbamoyl phosphate</name>
        <dbReference type="ChEBI" id="CHEBI:58228"/>
    </ligand>
</feature>
<dbReference type="EMBL" id="BMZH01000005">
    <property type="protein sequence ID" value="GHA92612.1"/>
    <property type="molecule type" value="Genomic_DNA"/>
</dbReference>
<comment type="catalytic activity">
    <reaction evidence="7 8">
        <text>carbamoyl phosphate + L-aspartate = N-carbamoyl-L-aspartate + phosphate + H(+)</text>
        <dbReference type="Rhea" id="RHEA:20013"/>
        <dbReference type="ChEBI" id="CHEBI:15378"/>
        <dbReference type="ChEBI" id="CHEBI:29991"/>
        <dbReference type="ChEBI" id="CHEBI:32814"/>
        <dbReference type="ChEBI" id="CHEBI:43474"/>
        <dbReference type="ChEBI" id="CHEBI:58228"/>
        <dbReference type="EC" id="2.1.3.2"/>
    </reaction>
</comment>
<feature type="domain" description="Aspartate/ornithine carbamoyltransferase carbamoyl-P binding" evidence="10">
    <location>
        <begin position="12"/>
        <end position="155"/>
    </location>
</feature>
<feature type="binding site" evidence="8">
    <location>
        <position position="65"/>
    </location>
    <ligand>
        <name>carbamoyl phosphate</name>
        <dbReference type="ChEBI" id="CHEBI:58228"/>
    </ligand>
</feature>
<feature type="binding site" evidence="8">
    <location>
        <position position="176"/>
    </location>
    <ligand>
        <name>L-aspartate</name>
        <dbReference type="ChEBI" id="CHEBI:29991"/>
    </ligand>
</feature>
<evidence type="ECO:0000256" key="4">
    <source>
        <dbReference type="ARBA" id="ARBA00022679"/>
    </source>
</evidence>
<gene>
    <name evidence="8 11" type="primary">pyrB</name>
    <name evidence="11" type="ORF">GCM10009069_14540</name>
</gene>
<sequence>MTPFEGYEFTKRHCLDISDFHRADIENLLALGAHYSDVDVQKHGPRDVLAGKTLINLFFENSTRTEKSFELAGRRLGADVISMQIANSSVKKGETLLDTAATLNAMNPDLLVVRHGSSGAPSLLAQKVSCSVINAGDGMHAHPTQALLDALTLRQAFDGDFSGIRIAICGDVLHSRVARSNVQLLNMLGAEVRLVGPPTLIPTDADQWGVEVFHDMRAGLAGCDAIMMLRLQLERMSGSFVPSRREYFHYYGLDREKLSYAKVGAVVLHPGPMNRGVEISSSIADDPDISLITQQVAAGVAMRMAVLHALAEGIR</sequence>
<dbReference type="GO" id="GO:0006207">
    <property type="term" value="P:'de novo' pyrimidine nucleobase biosynthetic process"/>
    <property type="evidence" value="ECO:0007669"/>
    <property type="project" value="InterPro"/>
</dbReference>
<evidence type="ECO:0000259" key="9">
    <source>
        <dbReference type="Pfam" id="PF00185"/>
    </source>
</evidence>
<dbReference type="PANTHER" id="PTHR45753">
    <property type="entry name" value="ORNITHINE CARBAMOYLTRANSFERASE, MITOCHONDRIAL"/>
    <property type="match status" value="1"/>
</dbReference>
<dbReference type="RefSeq" id="WP_233354038.1">
    <property type="nucleotide sequence ID" value="NZ_BMZH01000005.1"/>
</dbReference>
<dbReference type="PANTHER" id="PTHR45753:SF6">
    <property type="entry name" value="ASPARTATE CARBAMOYLTRANSFERASE"/>
    <property type="match status" value="1"/>
</dbReference>
<dbReference type="UniPathway" id="UPA00070">
    <property type="reaction ID" value="UER00116"/>
</dbReference>
<dbReference type="EC" id="2.1.3.2" evidence="8"/>
<evidence type="ECO:0000259" key="10">
    <source>
        <dbReference type="Pfam" id="PF02729"/>
    </source>
</evidence>
<evidence type="ECO:0000256" key="1">
    <source>
        <dbReference type="ARBA" id="ARBA00003822"/>
    </source>
</evidence>
<proteinExistence type="inferred from homology"/>
<reference evidence="11" key="2">
    <citation type="submission" date="2020-09" db="EMBL/GenBank/DDBJ databases">
        <authorList>
            <person name="Sun Q."/>
            <person name="Kim S."/>
        </authorList>
    </citation>
    <scope>NUCLEOTIDE SEQUENCE</scope>
    <source>
        <strain evidence="11">KCTC 32513</strain>
    </source>
</reference>
<feature type="binding site" evidence="8">
    <location>
        <position position="142"/>
    </location>
    <ligand>
        <name>carbamoyl phosphate</name>
        <dbReference type="ChEBI" id="CHEBI:58228"/>
    </ligand>
</feature>
<dbReference type="GO" id="GO:0005829">
    <property type="term" value="C:cytosol"/>
    <property type="evidence" value="ECO:0007669"/>
    <property type="project" value="TreeGrafter"/>
</dbReference>
<dbReference type="HAMAP" id="MF_00001">
    <property type="entry name" value="Asp_carb_tr"/>
    <property type="match status" value="1"/>
</dbReference>
<dbReference type="InterPro" id="IPR036901">
    <property type="entry name" value="Asp/Orn_carbamoylTrfase_sf"/>
</dbReference>
<evidence type="ECO:0000256" key="7">
    <source>
        <dbReference type="ARBA" id="ARBA00048859"/>
    </source>
</evidence>
<evidence type="ECO:0000313" key="11">
    <source>
        <dbReference type="EMBL" id="GHA92612.1"/>
    </source>
</evidence>
<comment type="pathway">
    <text evidence="2 8">Pyrimidine metabolism; UMP biosynthesis via de novo pathway; (S)-dihydroorotate from bicarbonate: step 2/3.</text>
</comment>
<comment type="similarity">
    <text evidence="3 8">Belongs to the aspartate/ornithine carbamoyltransferase superfamily. ATCase family.</text>
</comment>
<keyword evidence="5 8" id="KW-0665">Pyrimidine biosynthesis</keyword>
<dbReference type="GO" id="GO:0044205">
    <property type="term" value="P:'de novo' UMP biosynthetic process"/>
    <property type="evidence" value="ECO:0007669"/>
    <property type="project" value="UniProtKB-UniRule"/>
</dbReference>
<evidence type="ECO:0000256" key="3">
    <source>
        <dbReference type="ARBA" id="ARBA00008896"/>
    </source>
</evidence>
<evidence type="ECO:0000256" key="5">
    <source>
        <dbReference type="ARBA" id="ARBA00022975"/>
    </source>
</evidence>
<comment type="subunit">
    <text evidence="8">Heterododecamer (2C3:3R2) of six catalytic PyrB chains organized as two trimers (C3), and six regulatory PyrI chains organized as three dimers (R2).</text>
</comment>
<dbReference type="PRINTS" id="PR00101">
    <property type="entry name" value="ATCASE"/>
</dbReference>
<keyword evidence="4 8" id="KW-0808">Transferase</keyword>
<dbReference type="Proteomes" id="UP000634004">
    <property type="component" value="Unassembled WGS sequence"/>
</dbReference>
<evidence type="ECO:0000256" key="8">
    <source>
        <dbReference type="HAMAP-Rule" id="MF_00001"/>
    </source>
</evidence>
<dbReference type="GO" id="GO:0016597">
    <property type="term" value="F:amino acid binding"/>
    <property type="evidence" value="ECO:0007669"/>
    <property type="project" value="InterPro"/>
</dbReference>
<dbReference type="NCBIfam" id="TIGR00670">
    <property type="entry name" value="asp_carb_tr"/>
    <property type="match status" value="1"/>
</dbReference>
<feature type="binding site" evidence="8">
    <location>
        <position position="145"/>
    </location>
    <ligand>
        <name>carbamoyl phosphate</name>
        <dbReference type="ChEBI" id="CHEBI:58228"/>
    </ligand>
</feature>
<dbReference type="FunFam" id="3.40.50.1370:FF:000007">
    <property type="entry name" value="Aspartate carbamoyltransferase"/>
    <property type="match status" value="1"/>
</dbReference>
<dbReference type="Pfam" id="PF00185">
    <property type="entry name" value="OTCace"/>
    <property type="match status" value="1"/>
</dbReference>
<keyword evidence="12" id="KW-1185">Reference proteome</keyword>
<feature type="binding site" evidence="8">
    <location>
        <position position="271"/>
    </location>
    <ligand>
        <name>carbamoyl phosphate</name>
        <dbReference type="ChEBI" id="CHEBI:58228"/>
    </ligand>
</feature>
<feature type="binding site" evidence="8">
    <location>
        <position position="92"/>
    </location>
    <ligand>
        <name>L-aspartate</name>
        <dbReference type="ChEBI" id="CHEBI:29991"/>
    </ligand>
</feature>
<comment type="function">
    <text evidence="1">Reversibly catalyzes the transfer of the carbamoyl group from carbamoyl phosphate (CP) to the N(epsilon) atom of ornithine (ORN) to produce L-citrulline.</text>
</comment>
<feature type="binding site" evidence="8">
    <location>
        <position position="272"/>
    </location>
    <ligand>
        <name>carbamoyl phosphate</name>
        <dbReference type="ChEBI" id="CHEBI:58228"/>
    </ligand>
</feature>
<feature type="binding site" evidence="8">
    <location>
        <position position="64"/>
    </location>
    <ligand>
        <name>carbamoyl phosphate</name>
        <dbReference type="ChEBI" id="CHEBI:58228"/>
    </ligand>
</feature>
<dbReference type="Gene3D" id="3.40.50.1370">
    <property type="entry name" value="Aspartate/ornithine carbamoyltransferase"/>
    <property type="match status" value="2"/>
</dbReference>
<dbReference type="AlphaFoldDB" id="A0A8J3G212"/>
<dbReference type="SUPFAM" id="SSF53671">
    <property type="entry name" value="Aspartate/ornithine carbamoyltransferase"/>
    <property type="match status" value="1"/>
</dbReference>
<dbReference type="InterPro" id="IPR006131">
    <property type="entry name" value="Asp_carbamoyltransf_Asp/Orn-bd"/>
</dbReference>
<evidence type="ECO:0000256" key="2">
    <source>
        <dbReference type="ARBA" id="ARBA00004852"/>
    </source>
</evidence>
<accession>A0A8J3G212</accession>
<dbReference type="PRINTS" id="PR00100">
    <property type="entry name" value="AOTCASE"/>
</dbReference>
<feature type="domain" description="Aspartate/ornithine carbamoyltransferase Asp/Orn-binding" evidence="9">
    <location>
        <begin position="163"/>
        <end position="309"/>
    </location>
</feature>
<protein>
    <recommendedName>
        <fullName evidence="8">Aspartate carbamoyltransferase</fullName>
        <ecNumber evidence="8">2.1.3.2</ecNumber>
    </recommendedName>
    <alternativeName>
        <fullName evidence="8">Aspartate transcarbamylase</fullName>
        <shortName evidence="8">ATCase</shortName>
    </alternativeName>
</protein>
<evidence type="ECO:0000313" key="12">
    <source>
        <dbReference type="Proteomes" id="UP000634004"/>
    </source>
</evidence>
<dbReference type="Pfam" id="PF02729">
    <property type="entry name" value="OTCace_N"/>
    <property type="match status" value="1"/>
</dbReference>
<dbReference type="InterPro" id="IPR002082">
    <property type="entry name" value="Asp_carbamoyltransf"/>
</dbReference>
<dbReference type="InterPro" id="IPR006130">
    <property type="entry name" value="Asp/Orn_carbamoylTrfase"/>
</dbReference>
<dbReference type="GO" id="GO:0006520">
    <property type="term" value="P:amino acid metabolic process"/>
    <property type="evidence" value="ECO:0007669"/>
    <property type="project" value="InterPro"/>
</dbReference>
<dbReference type="NCBIfam" id="NF002032">
    <property type="entry name" value="PRK00856.1"/>
    <property type="match status" value="1"/>
</dbReference>
<dbReference type="PROSITE" id="PS00097">
    <property type="entry name" value="CARBAMOYLTRANSFERASE"/>
    <property type="match status" value="1"/>
</dbReference>
<evidence type="ECO:0000256" key="6">
    <source>
        <dbReference type="ARBA" id="ARBA00043884"/>
    </source>
</evidence>
<comment type="caution">
    <text evidence="11">The sequence shown here is derived from an EMBL/GenBank/DDBJ whole genome shotgun (WGS) entry which is preliminary data.</text>
</comment>
<name>A0A8J3G212_9PROT</name>
<organism evidence="11 12">
    <name type="scientific">Algimonas arctica</name>
    <dbReference type="NCBI Taxonomy" id="1479486"/>
    <lineage>
        <taxon>Bacteria</taxon>
        <taxon>Pseudomonadati</taxon>
        <taxon>Pseudomonadota</taxon>
        <taxon>Alphaproteobacteria</taxon>
        <taxon>Maricaulales</taxon>
        <taxon>Robiginitomaculaceae</taxon>
        <taxon>Algimonas</taxon>
    </lineage>
</organism>
<dbReference type="InterPro" id="IPR006132">
    <property type="entry name" value="Asp/Orn_carbamoyltranf_P-bd"/>
</dbReference>
<feature type="binding site" evidence="8">
    <location>
        <position position="230"/>
    </location>
    <ligand>
        <name>L-aspartate</name>
        <dbReference type="ChEBI" id="CHEBI:29991"/>
    </ligand>
</feature>
<dbReference type="GO" id="GO:0004070">
    <property type="term" value="F:aspartate carbamoyltransferase activity"/>
    <property type="evidence" value="ECO:0007669"/>
    <property type="project" value="UniProtKB-UniRule"/>
</dbReference>
<comment type="function">
    <text evidence="6 8">Catalyzes the condensation of carbamoyl phosphate and aspartate to form carbamoyl aspartate and inorganic phosphate, the committed step in the de novo pyrimidine nucleotide biosynthesis pathway.</text>
</comment>
<reference evidence="11" key="1">
    <citation type="journal article" date="2014" name="Int. J. Syst. Evol. Microbiol.">
        <title>Complete genome sequence of Corynebacterium casei LMG S-19264T (=DSM 44701T), isolated from a smear-ripened cheese.</title>
        <authorList>
            <consortium name="US DOE Joint Genome Institute (JGI-PGF)"/>
            <person name="Walter F."/>
            <person name="Albersmeier A."/>
            <person name="Kalinowski J."/>
            <person name="Ruckert C."/>
        </authorList>
    </citation>
    <scope>NUCLEOTIDE SEQUENCE</scope>
    <source>
        <strain evidence="11">KCTC 32513</strain>
    </source>
</reference>